<name>A0A157ZJ27_9BURK</name>
<keyword evidence="4" id="KW-1185">Reference proteome</keyword>
<comment type="caution">
    <text evidence="3">The sequence shown here is derived from an EMBL/GenBank/DDBJ whole genome shotgun (WGS) entry which is preliminary data.</text>
</comment>
<evidence type="ECO:0000313" key="3">
    <source>
        <dbReference type="EMBL" id="SAK45520.1"/>
    </source>
</evidence>
<dbReference type="InterPro" id="IPR006076">
    <property type="entry name" value="FAD-dep_OxRdtase"/>
</dbReference>
<dbReference type="Proteomes" id="UP000054870">
    <property type="component" value="Unassembled WGS sequence"/>
</dbReference>
<accession>A0A157ZJ27</accession>
<dbReference type="InterPro" id="IPR036188">
    <property type="entry name" value="FAD/NAD-bd_sf"/>
</dbReference>
<proteinExistence type="predicted"/>
<dbReference type="Gene3D" id="3.50.50.60">
    <property type="entry name" value="FAD/NAD(P)-binding domain"/>
    <property type="match status" value="1"/>
</dbReference>
<dbReference type="PANTHER" id="PTHR13847:SF281">
    <property type="entry name" value="FAD DEPENDENT OXIDOREDUCTASE DOMAIN-CONTAINING PROTEIN"/>
    <property type="match status" value="1"/>
</dbReference>
<feature type="domain" description="FAD dependent oxidoreductase" evidence="2">
    <location>
        <begin position="39"/>
        <end position="400"/>
    </location>
</feature>
<evidence type="ECO:0000313" key="4">
    <source>
        <dbReference type="Proteomes" id="UP000054870"/>
    </source>
</evidence>
<dbReference type="RefSeq" id="WP_061122792.1">
    <property type="nucleotide sequence ID" value="NZ_FCOF02000003.1"/>
</dbReference>
<dbReference type="SUPFAM" id="SSF51905">
    <property type="entry name" value="FAD/NAD(P)-binding domain"/>
    <property type="match status" value="1"/>
</dbReference>
<dbReference type="GO" id="GO:0016491">
    <property type="term" value="F:oxidoreductase activity"/>
    <property type="evidence" value="ECO:0007669"/>
    <property type="project" value="UniProtKB-KW"/>
</dbReference>
<evidence type="ECO:0000259" key="2">
    <source>
        <dbReference type="Pfam" id="PF01266"/>
    </source>
</evidence>
<organism evidence="3 4">
    <name type="scientific">Caballeronia catudaia</name>
    <dbReference type="NCBI Taxonomy" id="1777136"/>
    <lineage>
        <taxon>Bacteria</taxon>
        <taxon>Pseudomonadati</taxon>
        <taxon>Pseudomonadota</taxon>
        <taxon>Betaproteobacteria</taxon>
        <taxon>Burkholderiales</taxon>
        <taxon>Burkholderiaceae</taxon>
        <taxon>Caballeronia</taxon>
    </lineage>
</organism>
<evidence type="ECO:0000256" key="1">
    <source>
        <dbReference type="ARBA" id="ARBA00023002"/>
    </source>
</evidence>
<reference evidence="3" key="1">
    <citation type="submission" date="2016-01" db="EMBL/GenBank/DDBJ databases">
        <authorList>
            <person name="Peeters C."/>
        </authorList>
    </citation>
    <scope>NUCLEOTIDE SEQUENCE [LARGE SCALE GENOMIC DNA]</scope>
    <source>
        <strain evidence="3">LMG 29318</strain>
    </source>
</reference>
<dbReference type="AlphaFoldDB" id="A0A157ZJ27"/>
<dbReference type="Pfam" id="PF01266">
    <property type="entry name" value="DAO"/>
    <property type="match status" value="1"/>
</dbReference>
<dbReference type="PANTHER" id="PTHR13847">
    <property type="entry name" value="SARCOSINE DEHYDROGENASE-RELATED"/>
    <property type="match status" value="1"/>
</dbReference>
<dbReference type="EMBL" id="FCOF02000003">
    <property type="protein sequence ID" value="SAK45520.1"/>
    <property type="molecule type" value="Genomic_DNA"/>
</dbReference>
<protein>
    <submittedName>
        <fullName evidence="3">FAD dependent oxidoreductase</fullName>
    </submittedName>
</protein>
<keyword evidence="1" id="KW-0560">Oxidoreductase</keyword>
<dbReference type="Gene3D" id="3.30.9.10">
    <property type="entry name" value="D-Amino Acid Oxidase, subunit A, domain 2"/>
    <property type="match status" value="1"/>
</dbReference>
<dbReference type="GO" id="GO:0005737">
    <property type="term" value="C:cytoplasm"/>
    <property type="evidence" value="ECO:0007669"/>
    <property type="project" value="TreeGrafter"/>
</dbReference>
<dbReference type="OrthoDB" id="9342835at2"/>
<gene>
    <name evidence="3" type="ORF">AWB75_00793</name>
</gene>
<sequence length="447" mass="48360">MASKLDFVRFPAPDGVNGWWESLPPAAPAKGVTGEQRFDYVVVGGGITGLCAARRLAELAPDASIALVEADRIGRSTAGRNSGFFVDLPHDISSESYSRSVEADKADVRLQRHGIDYVRSTVKQYGIECDWRDDGKYHASVNKKGHAALTHFADGLARIDEPCEWLDDAAIAKVTGTSFYQSALFTPGCSTVQPAALMRGLAATQPANVTIFEMSAVKGMETGREARRQTKLLSFANGKIEAKRVVLCTNAYAATFGGHPNGLLPVYTFASMSRVMTDDEIARLGGMNSWALIPADPMGTTVRRLATNRICVRNHFAFRPNLSVSEHDLAKSKHLHQRSFDRRFPMLKDVELQYTWGGALCLSANNGALFGQRDDGVYEAVGCNGLGLSRGSAAGKLIAEHALGQSNDLINQLLKQPHPRSLPIRPIADVAVSAAIWVKEFSAGAEL</sequence>